<feature type="repeat" description="ANK" evidence="5">
    <location>
        <begin position="205"/>
        <end position="237"/>
    </location>
</feature>
<dbReference type="STRING" id="7222.B4JLM0"/>
<dbReference type="SMR" id="B4JLM0"/>
<reference evidence="8 9" key="1">
    <citation type="journal article" date="2007" name="Nature">
        <title>Evolution of genes and genomes on the Drosophila phylogeny.</title>
        <authorList>
            <consortium name="Drosophila 12 Genomes Consortium"/>
            <person name="Clark A.G."/>
            <person name="Eisen M.B."/>
            <person name="Smith D.R."/>
            <person name="Bergman C.M."/>
            <person name="Oliver B."/>
            <person name="Markow T.A."/>
            <person name="Kaufman T.C."/>
            <person name="Kellis M."/>
            <person name="Gelbart W."/>
            <person name="Iyer V.N."/>
            <person name="Pollard D.A."/>
            <person name="Sackton T.B."/>
            <person name="Larracuente A.M."/>
            <person name="Singh N.D."/>
            <person name="Abad J.P."/>
            <person name="Abt D.N."/>
            <person name="Adryan B."/>
            <person name="Aguade M."/>
            <person name="Akashi H."/>
            <person name="Anderson W.W."/>
            <person name="Aquadro C.F."/>
            <person name="Ardell D.H."/>
            <person name="Arguello R."/>
            <person name="Artieri C.G."/>
            <person name="Barbash D.A."/>
            <person name="Barker D."/>
            <person name="Barsanti P."/>
            <person name="Batterham P."/>
            <person name="Batzoglou S."/>
            <person name="Begun D."/>
            <person name="Bhutkar A."/>
            <person name="Blanco E."/>
            <person name="Bosak S.A."/>
            <person name="Bradley R.K."/>
            <person name="Brand A.D."/>
            <person name="Brent M.R."/>
            <person name="Brooks A.N."/>
            <person name="Brown R.H."/>
            <person name="Butlin R.K."/>
            <person name="Caggese C."/>
            <person name="Calvi B.R."/>
            <person name="Bernardo de Carvalho A."/>
            <person name="Caspi A."/>
            <person name="Castrezana S."/>
            <person name="Celniker S.E."/>
            <person name="Chang J.L."/>
            <person name="Chapple C."/>
            <person name="Chatterji S."/>
            <person name="Chinwalla A."/>
            <person name="Civetta A."/>
            <person name="Clifton S.W."/>
            <person name="Comeron J.M."/>
            <person name="Costello J.C."/>
            <person name="Coyne J.A."/>
            <person name="Daub J."/>
            <person name="David R.G."/>
            <person name="Delcher A.L."/>
            <person name="Delehaunty K."/>
            <person name="Do C.B."/>
            <person name="Ebling H."/>
            <person name="Edwards K."/>
            <person name="Eickbush T."/>
            <person name="Evans J.D."/>
            <person name="Filipski A."/>
            <person name="Findeiss S."/>
            <person name="Freyhult E."/>
            <person name="Fulton L."/>
            <person name="Fulton R."/>
            <person name="Garcia A.C."/>
            <person name="Gardiner A."/>
            <person name="Garfield D.A."/>
            <person name="Garvin B.E."/>
            <person name="Gibson G."/>
            <person name="Gilbert D."/>
            <person name="Gnerre S."/>
            <person name="Godfrey J."/>
            <person name="Good R."/>
            <person name="Gotea V."/>
            <person name="Gravely B."/>
            <person name="Greenberg A.J."/>
            <person name="Griffiths-Jones S."/>
            <person name="Gross S."/>
            <person name="Guigo R."/>
            <person name="Gustafson E.A."/>
            <person name="Haerty W."/>
            <person name="Hahn M.W."/>
            <person name="Halligan D.L."/>
            <person name="Halpern A.L."/>
            <person name="Halter G.M."/>
            <person name="Han M.V."/>
            <person name="Heger A."/>
            <person name="Hillier L."/>
            <person name="Hinrichs A.S."/>
            <person name="Holmes I."/>
            <person name="Hoskins R.A."/>
            <person name="Hubisz M.J."/>
            <person name="Hultmark D."/>
            <person name="Huntley M.A."/>
            <person name="Jaffe D.B."/>
            <person name="Jagadeeshan S."/>
            <person name="Jeck W.R."/>
            <person name="Johnson J."/>
            <person name="Jones C.D."/>
            <person name="Jordan W.C."/>
            <person name="Karpen G.H."/>
            <person name="Kataoka E."/>
            <person name="Keightley P.D."/>
            <person name="Kheradpour P."/>
            <person name="Kirkness E.F."/>
            <person name="Koerich L.B."/>
            <person name="Kristiansen K."/>
            <person name="Kudrna D."/>
            <person name="Kulathinal R.J."/>
            <person name="Kumar S."/>
            <person name="Kwok R."/>
            <person name="Lander E."/>
            <person name="Langley C.H."/>
            <person name="Lapoint R."/>
            <person name="Lazzaro B.P."/>
            <person name="Lee S.J."/>
            <person name="Levesque L."/>
            <person name="Li R."/>
            <person name="Lin C.F."/>
            <person name="Lin M.F."/>
            <person name="Lindblad-Toh K."/>
            <person name="Llopart A."/>
            <person name="Long M."/>
            <person name="Low L."/>
            <person name="Lozovsky E."/>
            <person name="Lu J."/>
            <person name="Luo M."/>
            <person name="Machado C.A."/>
            <person name="Makalowski W."/>
            <person name="Marzo M."/>
            <person name="Matsuda M."/>
            <person name="Matzkin L."/>
            <person name="McAllister B."/>
            <person name="McBride C.S."/>
            <person name="McKernan B."/>
            <person name="McKernan K."/>
            <person name="Mendez-Lago M."/>
            <person name="Minx P."/>
            <person name="Mollenhauer M.U."/>
            <person name="Montooth K."/>
            <person name="Mount S.M."/>
            <person name="Mu X."/>
            <person name="Myers E."/>
            <person name="Negre B."/>
            <person name="Newfeld S."/>
            <person name="Nielsen R."/>
            <person name="Noor M.A."/>
            <person name="O'Grady P."/>
            <person name="Pachter L."/>
            <person name="Papaceit M."/>
            <person name="Parisi M.J."/>
            <person name="Parisi M."/>
            <person name="Parts L."/>
            <person name="Pedersen J.S."/>
            <person name="Pesole G."/>
            <person name="Phillippy A.M."/>
            <person name="Ponting C.P."/>
            <person name="Pop M."/>
            <person name="Porcelli D."/>
            <person name="Powell J.R."/>
            <person name="Prohaska S."/>
            <person name="Pruitt K."/>
            <person name="Puig M."/>
            <person name="Quesneville H."/>
            <person name="Ram K.R."/>
            <person name="Rand D."/>
            <person name="Rasmussen M.D."/>
            <person name="Reed L.K."/>
            <person name="Reenan R."/>
            <person name="Reily A."/>
            <person name="Remington K.A."/>
            <person name="Rieger T.T."/>
            <person name="Ritchie M.G."/>
            <person name="Robin C."/>
            <person name="Rogers Y.H."/>
            <person name="Rohde C."/>
            <person name="Rozas J."/>
            <person name="Rubenfield M.J."/>
            <person name="Ruiz A."/>
            <person name="Russo S."/>
            <person name="Salzberg S.L."/>
            <person name="Sanchez-Gracia A."/>
            <person name="Saranga D.J."/>
            <person name="Sato H."/>
            <person name="Schaeffer S.W."/>
            <person name="Schatz M.C."/>
            <person name="Schlenke T."/>
            <person name="Schwartz R."/>
            <person name="Segarra C."/>
            <person name="Singh R.S."/>
            <person name="Sirot L."/>
            <person name="Sirota M."/>
            <person name="Sisneros N.B."/>
            <person name="Smith C.D."/>
            <person name="Smith T.F."/>
            <person name="Spieth J."/>
            <person name="Stage D.E."/>
            <person name="Stark A."/>
            <person name="Stephan W."/>
            <person name="Strausberg R.L."/>
            <person name="Strempel S."/>
            <person name="Sturgill D."/>
            <person name="Sutton G."/>
            <person name="Sutton G.G."/>
            <person name="Tao W."/>
            <person name="Teichmann S."/>
            <person name="Tobari Y.N."/>
            <person name="Tomimura Y."/>
            <person name="Tsolas J.M."/>
            <person name="Valente V.L."/>
            <person name="Venter E."/>
            <person name="Venter J.C."/>
            <person name="Vicario S."/>
            <person name="Vieira F.G."/>
            <person name="Vilella A.J."/>
            <person name="Villasante A."/>
            <person name="Walenz B."/>
            <person name="Wang J."/>
            <person name="Wasserman M."/>
            <person name="Watts T."/>
            <person name="Wilson D."/>
            <person name="Wilson R.K."/>
            <person name="Wing R.A."/>
            <person name="Wolfner M.F."/>
            <person name="Wong A."/>
            <person name="Wong G.K."/>
            <person name="Wu C.I."/>
            <person name="Wu G."/>
            <person name="Yamamoto D."/>
            <person name="Yang H.P."/>
            <person name="Yang S.P."/>
            <person name="Yorke J.A."/>
            <person name="Yoshida K."/>
            <person name="Zdobnov E."/>
            <person name="Zhang P."/>
            <person name="Zhang Y."/>
            <person name="Zimin A.V."/>
            <person name="Baldwin J."/>
            <person name="Abdouelleil A."/>
            <person name="Abdulkadir J."/>
            <person name="Abebe A."/>
            <person name="Abera B."/>
            <person name="Abreu J."/>
            <person name="Acer S.C."/>
            <person name="Aftuck L."/>
            <person name="Alexander A."/>
            <person name="An P."/>
            <person name="Anderson E."/>
            <person name="Anderson S."/>
            <person name="Arachi H."/>
            <person name="Azer M."/>
            <person name="Bachantsang P."/>
            <person name="Barry A."/>
            <person name="Bayul T."/>
            <person name="Berlin A."/>
            <person name="Bessette D."/>
            <person name="Bloom T."/>
            <person name="Blye J."/>
            <person name="Boguslavskiy L."/>
            <person name="Bonnet C."/>
            <person name="Boukhgalter B."/>
            <person name="Bourzgui I."/>
            <person name="Brown A."/>
            <person name="Cahill P."/>
            <person name="Channer S."/>
            <person name="Cheshatsang Y."/>
            <person name="Chuda L."/>
            <person name="Citroen M."/>
            <person name="Collymore A."/>
            <person name="Cooke P."/>
            <person name="Costello M."/>
            <person name="D'Aco K."/>
            <person name="Daza R."/>
            <person name="De Haan G."/>
            <person name="DeGray S."/>
            <person name="DeMaso C."/>
            <person name="Dhargay N."/>
            <person name="Dooley K."/>
            <person name="Dooley E."/>
            <person name="Doricent M."/>
            <person name="Dorje P."/>
            <person name="Dorjee K."/>
            <person name="Dupes A."/>
            <person name="Elong R."/>
            <person name="Falk J."/>
            <person name="Farina A."/>
            <person name="Faro S."/>
            <person name="Ferguson D."/>
            <person name="Fisher S."/>
            <person name="Foley C.D."/>
            <person name="Franke A."/>
            <person name="Friedrich D."/>
            <person name="Gadbois L."/>
            <person name="Gearin G."/>
            <person name="Gearin C.R."/>
            <person name="Giannoukos G."/>
            <person name="Goode T."/>
            <person name="Graham J."/>
            <person name="Grandbois E."/>
            <person name="Grewal S."/>
            <person name="Gyaltsen K."/>
            <person name="Hafez N."/>
            <person name="Hagos B."/>
            <person name="Hall J."/>
            <person name="Henson C."/>
            <person name="Hollinger A."/>
            <person name="Honan T."/>
            <person name="Huard M.D."/>
            <person name="Hughes L."/>
            <person name="Hurhula B."/>
            <person name="Husby M.E."/>
            <person name="Kamat A."/>
            <person name="Kanga B."/>
            <person name="Kashin S."/>
            <person name="Khazanovich D."/>
            <person name="Kisner P."/>
            <person name="Lance K."/>
            <person name="Lara M."/>
            <person name="Lee W."/>
            <person name="Lennon N."/>
            <person name="Letendre F."/>
            <person name="LeVine R."/>
            <person name="Lipovsky A."/>
            <person name="Liu X."/>
            <person name="Liu J."/>
            <person name="Liu S."/>
            <person name="Lokyitsang T."/>
            <person name="Lokyitsang Y."/>
            <person name="Lubonja R."/>
            <person name="Lui A."/>
            <person name="MacDonald P."/>
            <person name="Magnisalis V."/>
            <person name="Maru K."/>
            <person name="Matthews C."/>
            <person name="McCusker W."/>
            <person name="McDonough S."/>
            <person name="Mehta T."/>
            <person name="Meldrim J."/>
            <person name="Meneus L."/>
            <person name="Mihai O."/>
            <person name="Mihalev A."/>
            <person name="Mihova T."/>
            <person name="Mittelman R."/>
            <person name="Mlenga V."/>
            <person name="Montmayeur A."/>
            <person name="Mulrain L."/>
            <person name="Navidi A."/>
            <person name="Naylor J."/>
            <person name="Negash T."/>
            <person name="Nguyen T."/>
            <person name="Nguyen N."/>
            <person name="Nicol R."/>
            <person name="Norbu C."/>
            <person name="Norbu N."/>
            <person name="Novod N."/>
            <person name="O'Neill B."/>
            <person name="Osman S."/>
            <person name="Markiewicz E."/>
            <person name="Oyono O.L."/>
            <person name="Patti C."/>
            <person name="Phunkhang P."/>
            <person name="Pierre F."/>
            <person name="Priest M."/>
            <person name="Raghuraman S."/>
            <person name="Rege F."/>
            <person name="Reyes R."/>
            <person name="Rise C."/>
            <person name="Rogov P."/>
            <person name="Ross K."/>
            <person name="Ryan E."/>
            <person name="Settipalli S."/>
            <person name="Shea T."/>
            <person name="Sherpa N."/>
            <person name="Shi L."/>
            <person name="Shih D."/>
            <person name="Sparrow T."/>
            <person name="Spaulding J."/>
            <person name="Stalker J."/>
            <person name="Stange-Thomann N."/>
            <person name="Stavropoulos S."/>
            <person name="Stone C."/>
            <person name="Strader C."/>
            <person name="Tesfaye S."/>
            <person name="Thomson T."/>
            <person name="Thoulutsang Y."/>
            <person name="Thoulutsang D."/>
            <person name="Topham K."/>
            <person name="Topping I."/>
            <person name="Tsamla T."/>
            <person name="Vassiliev H."/>
            <person name="Vo A."/>
            <person name="Wangchuk T."/>
            <person name="Wangdi T."/>
            <person name="Weiand M."/>
            <person name="Wilkinson J."/>
            <person name="Wilson A."/>
            <person name="Yadav S."/>
            <person name="Young G."/>
            <person name="Yu Q."/>
            <person name="Zembek L."/>
            <person name="Zhong D."/>
            <person name="Zimmer A."/>
            <person name="Zwirko Z."/>
            <person name="Jaffe D.B."/>
            <person name="Alvarez P."/>
            <person name="Brockman W."/>
            <person name="Butler J."/>
            <person name="Chin C."/>
            <person name="Gnerre S."/>
            <person name="Grabherr M."/>
            <person name="Kleber M."/>
            <person name="Mauceli E."/>
            <person name="MacCallum I."/>
        </authorList>
    </citation>
    <scope>NUCLEOTIDE SEQUENCE [LARGE SCALE GENOMIC DNA]</scope>
    <source>
        <strain evidence="9">Tucson 15287-2541.00</strain>
    </source>
</reference>
<dbReference type="PANTHER" id="PTHR24119">
    <property type="entry name" value="ACYL-COA-BINDING DOMAIN-CONTAINING PROTEIN 6"/>
    <property type="match status" value="1"/>
</dbReference>
<dbReference type="OMA" id="ARSKWQA"/>
<dbReference type="Pfam" id="PF12796">
    <property type="entry name" value="Ank_2"/>
    <property type="match status" value="1"/>
</dbReference>
<dbReference type="InParanoid" id="B4JLM0"/>
<feature type="repeat" description="ANK" evidence="5">
    <location>
        <begin position="172"/>
        <end position="204"/>
    </location>
</feature>
<evidence type="ECO:0000256" key="4">
    <source>
        <dbReference type="ARBA" id="ARBA00023121"/>
    </source>
</evidence>
<dbReference type="PRINTS" id="PR00689">
    <property type="entry name" value="ACOABINDINGP"/>
</dbReference>
<evidence type="ECO:0000313" key="8">
    <source>
        <dbReference type="EMBL" id="EDW00473.1"/>
    </source>
</evidence>
<dbReference type="PhylomeDB" id="B4JLM0"/>
<dbReference type="SMART" id="SM00248">
    <property type="entry name" value="ANK"/>
    <property type="match status" value="2"/>
</dbReference>
<dbReference type="eggNOG" id="KOG0817">
    <property type="taxonomic scope" value="Eukaryota"/>
</dbReference>
<dbReference type="InterPro" id="IPR014352">
    <property type="entry name" value="FERM/acyl-CoA-bd_prot_sf"/>
</dbReference>
<keyword evidence="9" id="KW-1185">Reference proteome</keyword>
<name>B4JLM0_DROGR</name>
<dbReference type="SUPFAM" id="SSF48403">
    <property type="entry name" value="Ankyrin repeat"/>
    <property type="match status" value="1"/>
</dbReference>
<dbReference type="OrthoDB" id="10254927at2759"/>
<keyword evidence="2" id="KW-0677">Repeat</keyword>
<evidence type="ECO:0000256" key="2">
    <source>
        <dbReference type="ARBA" id="ARBA00022737"/>
    </source>
</evidence>
<dbReference type="HOGENOM" id="CLU_050309_1_0_1"/>
<proteinExistence type="predicted"/>
<dbReference type="GO" id="GO:0007631">
    <property type="term" value="P:feeding behavior"/>
    <property type="evidence" value="ECO:0007669"/>
    <property type="project" value="EnsemblMetazoa"/>
</dbReference>
<dbReference type="Pfam" id="PF00887">
    <property type="entry name" value="ACBP"/>
    <property type="match status" value="1"/>
</dbReference>
<sequence length="264" mass="29946">MLDSDLEIDDEEDEEEEQQREYEKHFAITTAHVMRNANVYDASDLLELYALYKQATEGVCCTPRPAFIQMKARSKWNAWKELGDMSRRDAQSAYIEKVVKLDPNCLDNNDNKASGDSGGRLSGWVVHSIESKPVEASKLEHQKTLFDHVKENNLQRLREQLQPSDLMPLDEQGMALLHWATDRNAIEIIEYLVECGADVDQRDSEQQTPLHYAASCGHVEALHCLLSLKANLELRDSDGQTCIDVADDEQICATLQAELQLRKG</sequence>
<evidence type="ECO:0000259" key="7">
    <source>
        <dbReference type="PROSITE" id="PS51228"/>
    </source>
</evidence>
<feature type="domain" description="ACB" evidence="7">
    <location>
        <begin position="22"/>
        <end position="107"/>
    </location>
</feature>
<evidence type="ECO:0000256" key="5">
    <source>
        <dbReference type="PROSITE-ProRule" id="PRU00023"/>
    </source>
</evidence>
<dbReference type="AlphaFoldDB" id="B4JLM0"/>
<dbReference type="KEGG" id="dgr:6564956"/>
<protein>
    <recommendedName>
        <fullName evidence="1">Acyl-CoA-binding domain-containing protein 6</fullName>
    </recommendedName>
</protein>
<dbReference type="FunCoup" id="B4JLM0">
    <property type="interactions" value="1155"/>
</dbReference>
<evidence type="ECO:0000313" key="9">
    <source>
        <dbReference type="Proteomes" id="UP000001070"/>
    </source>
</evidence>
<organism evidence="9">
    <name type="scientific">Drosophila grimshawi</name>
    <name type="common">Hawaiian fruit fly</name>
    <name type="synonym">Idiomyia grimshawi</name>
    <dbReference type="NCBI Taxonomy" id="7222"/>
    <lineage>
        <taxon>Eukaryota</taxon>
        <taxon>Metazoa</taxon>
        <taxon>Ecdysozoa</taxon>
        <taxon>Arthropoda</taxon>
        <taxon>Hexapoda</taxon>
        <taxon>Insecta</taxon>
        <taxon>Pterygota</taxon>
        <taxon>Neoptera</taxon>
        <taxon>Endopterygota</taxon>
        <taxon>Diptera</taxon>
        <taxon>Brachycera</taxon>
        <taxon>Muscomorpha</taxon>
        <taxon>Ephydroidea</taxon>
        <taxon>Drosophilidae</taxon>
        <taxon>Drosophila</taxon>
        <taxon>Hawaiian Drosophila</taxon>
    </lineage>
</organism>
<gene>
    <name evidence="8" type="primary">Dgri\GH12890</name>
    <name evidence="8" type="ORF">Dgri_GH12890</name>
</gene>
<accession>B4JLM0</accession>
<dbReference type="InterPro" id="IPR036770">
    <property type="entry name" value="Ankyrin_rpt-contain_sf"/>
</dbReference>
<dbReference type="InterPro" id="IPR002110">
    <property type="entry name" value="Ankyrin_rpt"/>
</dbReference>
<dbReference type="InterPro" id="IPR000582">
    <property type="entry name" value="Acyl-CoA-binding_protein"/>
</dbReference>
<evidence type="ECO:0000256" key="1">
    <source>
        <dbReference type="ARBA" id="ARBA00018419"/>
    </source>
</evidence>
<dbReference type="Proteomes" id="UP000001070">
    <property type="component" value="Unassembled WGS sequence"/>
</dbReference>
<keyword evidence="3 5" id="KW-0040">ANK repeat</keyword>
<dbReference type="InterPro" id="IPR035984">
    <property type="entry name" value="Acyl-CoA-binding_sf"/>
</dbReference>
<keyword evidence="4" id="KW-0446">Lipid-binding</keyword>
<dbReference type="Gene3D" id="1.25.40.20">
    <property type="entry name" value="Ankyrin repeat-containing domain"/>
    <property type="match status" value="1"/>
</dbReference>
<dbReference type="GO" id="GO:0000062">
    <property type="term" value="F:fatty-acyl-CoA binding"/>
    <property type="evidence" value="ECO:0007669"/>
    <property type="project" value="InterPro"/>
</dbReference>
<dbReference type="PROSITE" id="PS51228">
    <property type="entry name" value="ACB_2"/>
    <property type="match status" value="1"/>
</dbReference>
<feature type="region of interest" description="Disordered" evidence="6">
    <location>
        <begin position="1"/>
        <end position="20"/>
    </location>
</feature>
<evidence type="ECO:0000256" key="3">
    <source>
        <dbReference type="ARBA" id="ARBA00023043"/>
    </source>
</evidence>
<dbReference type="EMBL" id="CH916370">
    <property type="protein sequence ID" value="EDW00473.1"/>
    <property type="molecule type" value="Genomic_DNA"/>
</dbReference>
<evidence type="ECO:0000256" key="6">
    <source>
        <dbReference type="SAM" id="MobiDB-lite"/>
    </source>
</evidence>
<dbReference type="Gene3D" id="1.20.80.10">
    <property type="match status" value="1"/>
</dbReference>
<dbReference type="SUPFAM" id="SSF47027">
    <property type="entry name" value="Acyl-CoA binding protein"/>
    <property type="match status" value="1"/>
</dbReference>
<dbReference type="PANTHER" id="PTHR24119:SF0">
    <property type="entry name" value="ACYL-COA-BINDING DOMAIN-CONTAINING PROTEIN 6"/>
    <property type="match status" value="1"/>
</dbReference>
<dbReference type="PROSITE" id="PS50088">
    <property type="entry name" value="ANK_REPEAT"/>
    <property type="match status" value="2"/>
</dbReference>
<dbReference type="PROSITE" id="PS50297">
    <property type="entry name" value="ANK_REP_REGION"/>
    <property type="match status" value="2"/>
</dbReference>
<feature type="compositionally biased region" description="Acidic residues" evidence="6">
    <location>
        <begin position="1"/>
        <end position="18"/>
    </location>
</feature>